<evidence type="ECO:0000313" key="4">
    <source>
        <dbReference type="Proteomes" id="UP000601435"/>
    </source>
</evidence>
<dbReference type="InterPro" id="IPR000477">
    <property type="entry name" value="RT_dom"/>
</dbReference>
<evidence type="ECO:0000313" key="3">
    <source>
        <dbReference type="EMBL" id="CAE7568962.1"/>
    </source>
</evidence>
<evidence type="ECO:0000256" key="1">
    <source>
        <dbReference type="SAM" id="MobiDB-lite"/>
    </source>
</evidence>
<dbReference type="Proteomes" id="UP000601435">
    <property type="component" value="Unassembled WGS sequence"/>
</dbReference>
<comment type="caution">
    <text evidence="3">The sequence shown here is derived from an EMBL/GenBank/DDBJ whole genome shotgun (WGS) entry which is preliminary data.</text>
</comment>
<protein>
    <recommendedName>
        <fullName evidence="2">Reverse transcriptase domain-containing protein</fullName>
    </recommendedName>
</protein>
<feature type="region of interest" description="Disordered" evidence="1">
    <location>
        <begin position="18"/>
        <end position="39"/>
    </location>
</feature>
<gene>
    <name evidence="3" type="ORF">SNEC2469_LOCUS16568</name>
</gene>
<dbReference type="PROSITE" id="PS50878">
    <property type="entry name" value="RT_POL"/>
    <property type="match status" value="1"/>
</dbReference>
<feature type="compositionally biased region" description="Basic and acidic residues" evidence="1">
    <location>
        <begin position="904"/>
        <end position="915"/>
    </location>
</feature>
<name>A0A812UKT2_9DINO</name>
<feature type="region of interest" description="Disordered" evidence="1">
    <location>
        <begin position="222"/>
        <end position="257"/>
    </location>
</feature>
<reference evidence="3" key="1">
    <citation type="submission" date="2021-02" db="EMBL/GenBank/DDBJ databases">
        <authorList>
            <person name="Dougan E. K."/>
            <person name="Rhodes N."/>
            <person name="Thang M."/>
            <person name="Chan C."/>
        </authorList>
    </citation>
    <scope>NUCLEOTIDE SEQUENCE</scope>
</reference>
<dbReference type="EMBL" id="CAJNJA010027022">
    <property type="protein sequence ID" value="CAE7568962.1"/>
    <property type="molecule type" value="Genomic_DNA"/>
</dbReference>
<sequence length="1141" mass="127804">MVRSIASSDFGTDFLCSSDSGDSSDTASAAAARERAGRAEAERRRRNFREWYRRRLAVTLCEIAVEAMYQRDCQSSRQVAGRLSAFKRRCAGHTMASVVEFTLPQLDQGAARALHHDYDLLQELYDEPFPPNDETWIYSDMVGRPQDPSRAQVEQRVQLFLLQSLVPRLQSAGPEFLHRAILCAGGGLYRDFIWLVWPLFTGDDRFAFQQWYYGWSEGQPADGAESERPERAALVPSPGLRPVPQKTRTAEPPENPARLYSITPQSFALLQWHRRQRSLALFRVRVEVCDHCFKRGELRLTSARPYSSASLDPALETEDLQELATLRSYFQDLYESSAVENKDWSLQQAFNVTDLEVHRALSALMIRKALPPGHAPALLWHATSDLLHQRVKEALNSCLGPGKIELDSDWNKSYLTLMPKVGKPPSCPANLRPINLLPAFPKMLARIAADRLTPLVAHALHGLPQYAYSGGRQTSDSLDRVLSHCQGITARLAGLPTGTLGRSALHARHQLIGGLQLSLDLKKAFDRLPRCKLLLALHRVQAPPDLVSLVMYIHDSAELVVERHGNQSFVRLGCGIRQGCGLSPILWLAFTVLVHDVLGEYLLAENLTGFADDYHCCWEVQSTLDFHNACKQICRIIIDLESLGMEVSVDKTVILMAIKGASAASLLRQYTCRTHDGRYLLPRLAGRSFRLPIRRKHPYLGVQIGYGQFIRDSTTYRIQQSWIAFNRLRTGLLRVEATFHICSPLAFCSGKTWFSVCGQAFPSTHALSVHMGKAHAEAGEQPPVSSAQGVRVFSMAFVALDELQSASQELAQFSAMMAQSKPSPSPEALSTKPPSSADLETEEPAASVMDLDPEREKRERAPLELGETAPKFAKGDTQASSQEKPPAVTAAAAPPNLAPAPSNSREDRGRSDHKNWWGGGSNRRQGRADQDGWDNQWPARRDNDRRDNRRDDRRSDRETRDTRLRELLLAMARLLLRLEDAQSVMLLDTEFIFFLQTKASGNQWAIVDSLHQVALRWHAMKEQDPASLQQPMRVVLLTCLLEALLNQMQLLESNSEAMQKAVEMGLVEGSSYVYLQWDSSLKKHIKSAQEPLPHQTAVQMVRQLQHLLICPDTVGRFHALRKLAPNMSSDVVPFSLAVQND</sequence>
<feature type="compositionally biased region" description="Low complexity" evidence="1">
    <location>
        <begin position="885"/>
        <end position="901"/>
    </location>
</feature>
<proteinExistence type="predicted"/>
<dbReference type="PANTHER" id="PTHR19446">
    <property type="entry name" value="REVERSE TRANSCRIPTASES"/>
    <property type="match status" value="1"/>
</dbReference>
<feature type="region of interest" description="Disordered" evidence="1">
    <location>
        <begin position="817"/>
        <end position="960"/>
    </location>
</feature>
<feature type="domain" description="Reverse transcriptase" evidence="2">
    <location>
        <begin position="399"/>
        <end position="704"/>
    </location>
</feature>
<accession>A0A812UKT2</accession>
<keyword evidence="4" id="KW-1185">Reference proteome</keyword>
<feature type="compositionally biased region" description="Basic and acidic residues" evidence="1">
    <location>
        <begin position="939"/>
        <end position="960"/>
    </location>
</feature>
<dbReference type="Pfam" id="PF00078">
    <property type="entry name" value="RVT_1"/>
    <property type="match status" value="1"/>
</dbReference>
<feature type="compositionally biased region" description="Basic and acidic residues" evidence="1">
    <location>
        <begin position="852"/>
        <end position="862"/>
    </location>
</feature>
<evidence type="ECO:0000259" key="2">
    <source>
        <dbReference type="PROSITE" id="PS50878"/>
    </source>
</evidence>
<organism evidence="3 4">
    <name type="scientific">Symbiodinium necroappetens</name>
    <dbReference type="NCBI Taxonomy" id="1628268"/>
    <lineage>
        <taxon>Eukaryota</taxon>
        <taxon>Sar</taxon>
        <taxon>Alveolata</taxon>
        <taxon>Dinophyceae</taxon>
        <taxon>Suessiales</taxon>
        <taxon>Symbiodiniaceae</taxon>
        <taxon>Symbiodinium</taxon>
    </lineage>
</organism>
<dbReference type="AlphaFoldDB" id="A0A812UKT2"/>
<dbReference type="OrthoDB" id="428918at2759"/>